<comment type="caution">
    <text evidence="3">The sequence shown here is derived from an EMBL/GenBank/DDBJ whole genome shotgun (WGS) entry which is preliminary data.</text>
</comment>
<evidence type="ECO:0000259" key="2">
    <source>
        <dbReference type="PROSITE" id="PS50097"/>
    </source>
</evidence>
<accession>A0AAD7FB23</accession>
<name>A0AAD7FB23_9AGAR</name>
<keyword evidence="4" id="KW-1185">Reference proteome</keyword>
<dbReference type="SMART" id="SM00225">
    <property type="entry name" value="BTB"/>
    <property type="match status" value="1"/>
</dbReference>
<dbReference type="PROSITE" id="PS50097">
    <property type="entry name" value="BTB"/>
    <property type="match status" value="1"/>
</dbReference>
<dbReference type="Gene3D" id="3.30.710.10">
    <property type="entry name" value="Potassium Channel Kv1.1, Chain A"/>
    <property type="match status" value="1"/>
</dbReference>
<dbReference type="Proteomes" id="UP001221142">
    <property type="component" value="Unassembled WGS sequence"/>
</dbReference>
<protein>
    <recommendedName>
        <fullName evidence="2">BTB domain-containing protein</fullName>
    </recommendedName>
</protein>
<feature type="domain" description="BTB" evidence="2">
    <location>
        <begin position="28"/>
        <end position="98"/>
    </location>
</feature>
<dbReference type="SUPFAM" id="SSF54695">
    <property type="entry name" value="POZ domain"/>
    <property type="match status" value="1"/>
</dbReference>
<proteinExistence type="predicted"/>
<organism evidence="3 4">
    <name type="scientific">Roridomyces roridus</name>
    <dbReference type="NCBI Taxonomy" id="1738132"/>
    <lineage>
        <taxon>Eukaryota</taxon>
        <taxon>Fungi</taxon>
        <taxon>Dikarya</taxon>
        <taxon>Basidiomycota</taxon>
        <taxon>Agaricomycotina</taxon>
        <taxon>Agaricomycetes</taxon>
        <taxon>Agaricomycetidae</taxon>
        <taxon>Agaricales</taxon>
        <taxon>Marasmiineae</taxon>
        <taxon>Mycenaceae</taxon>
        <taxon>Roridomyces</taxon>
    </lineage>
</organism>
<dbReference type="EMBL" id="JARKIF010000037">
    <property type="protein sequence ID" value="KAJ7609843.1"/>
    <property type="molecule type" value="Genomic_DNA"/>
</dbReference>
<evidence type="ECO:0000256" key="1">
    <source>
        <dbReference type="SAM" id="MobiDB-lite"/>
    </source>
</evidence>
<dbReference type="InterPro" id="IPR011333">
    <property type="entry name" value="SKP1/BTB/POZ_sf"/>
</dbReference>
<dbReference type="CDD" id="cd18186">
    <property type="entry name" value="BTB_POZ_ZBTB_KLHL-like"/>
    <property type="match status" value="1"/>
</dbReference>
<reference evidence="3" key="1">
    <citation type="submission" date="2023-03" db="EMBL/GenBank/DDBJ databases">
        <title>Massive genome expansion in bonnet fungi (Mycena s.s.) driven by repeated elements and novel gene families across ecological guilds.</title>
        <authorList>
            <consortium name="Lawrence Berkeley National Laboratory"/>
            <person name="Harder C.B."/>
            <person name="Miyauchi S."/>
            <person name="Viragh M."/>
            <person name="Kuo A."/>
            <person name="Thoen E."/>
            <person name="Andreopoulos B."/>
            <person name="Lu D."/>
            <person name="Skrede I."/>
            <person name="Drula E."/>
            <person name="Henrissat B."/>
            <person name="Morin E."/>
            <person name="Kohler A."/>
            <person name="Barry K."/>
            <person name="LaButti K."/>
            <person name="Morin E."/>
            <person name="Salamov A."/>
            <person name="Lipzen A."/>
            <person name="Mereny Z."/>
            <person name="Hegedus B."/>
            <person name="Baldrian P."/>
            <person name="Stursova M."/>
            <person name="Weitz H."/>
            <person name="Taylor A."/>
            <person name="Grigoriev I.V."/>
            <person name="Nagy L.G."/>
            <person name="Martin F."/>
            <person name="Kauserud H."/>
        </authorList>
    </citation>
    <scope>NUCLEOTIDE SEQUENCE</scope>
    <source>
        <strain evidence="3">9284</strain>
    </source>
</reference>
<sequence>MSAAHPPVKDALAPFSGEPDAGSANPASDLILRSSNHVDFHVHKQILAFVSVFFSDMLAFPAGKAPPTEPERDGKPVLLLPESDEVLCRLLRLAYPGRSREQYSITAADLDSVLAVHEAAQKYQFLDAQQLIAEMLLDDALVQCQPHRLFTIGLLRNLPALTQKAALQTLRLPVCPLHLDFPELQLITGANLQRLYAFHRSCGAQASEVLQGVILPQHKMDISRLVDCLTYNEDGDSIPYVRWAIVHALDTVTPATWFCTQIDRLTAKVSAVPVGQTVLDGILALDDDVATMIADCEPCSRRKNDELEDLAEDLARRINTSHKETVKNWVF</sequence>
<dbReference type="Pfam" id="PF00651">
    <property type="entry name" value="BTB"/>
    <property type="match status" value="1"/>
</dbReference>
<dbReference type="InterPro" id="IPR000210">
    <property type="entry name" value="BTB/POZ_dom"/>
</dbReference>
<dbReference type="AlphaFoldDB" id="A0AAD7FB23"/>
<evidence type="ECO:0000313" key="4">
    <source>
        <dbReference type="Proteomes" id="UP001221142"/>
    </source>
</evidence>
<feature type="region of interest" description="Disordered" evidence="1">
    <location>
        <begin position="1"/>
        <end position="21"/>
    </location>
</feature>
<evidence type="ECO:0000313" key="3">
    <source>
        <dbReference type="EMBL" id="KAJ7609843.1"/>
    </source>
</evidence>
<gene>
    <name evidence="3" type="ORF">FB45DRAFT_1066430</name>
</gene>